<dbReference type="InterPro" id="IPR047175">
    <property type="entry name" value="CotS-like"/>
</dbReference>
<accession>A0A919VMJ3</accession>
<protein>
    <recommendedName>
        <fullName evidence="3">Spore coat protein</fullName>
    </recommendedName>
</protein>
<evidence type="ECO:0000313" key="1">
    <source>
        <dbReference type="EMBL" id="GIM29643.1"/>
    </source>
</evidence>
<sequence length="249" mass="29012">MYSINNYLQEKKINVVRGKEKTKKILPNELDEYNILKQIEVISMFHEKMKNSNGVFLLSIQSSIGKEIEECKVQIKKLKRILGKIEERGPSDSFERELYFLAPKILDRAKKCINYISNDEYISIILRSMKNNEVCLGSCESNNLWVDGEIKVCDISGLCFNTVECDCIAYLNKLKRKGVDISWEKVVTEFICHESLQNISKNFILAMISYPFEFMKICDKRREGKKHWDDNEYARRLTLAVLKDGEALI</sequence>
<dbReference type="EMBL" id="BOPZ01000020">
    <property type="protein sequence ID" value="GIM29643.1"/>
    <property type="molecule type" value="Genomic_DNA"/>
</dbReference>
<proteinExistence type="predicted"/>
<name>A0A919VMJ3_9CLOT</name>
<dbReference type="PANTHER" id="PTHR39179:SF1">
    <property type="entry name" value="SPORE COAT PROTEIN I"/>
    <property type="match status" value="1"/>
</dbReference>
<evidence type="ECO:0000313" key="2">
    <source>
        <dbReference type="Proteomes" id="UP000679179"/>
    </source>
</evidence>
<dbReference type="AlphaFoldDB" id="A0A919VMJ3"/>
<reference evidence="1" key="1">
    <citation type="submission" date="2021-03" db="EMBL/GenBank/DDBJ databases">
        <title>Taxonomic study of Clostridium polyendosporum from meadow-gley soil under rice.</title>
        <authorList>
            <person name="Kobayashi H."/>
            <person name="Tanizawa Y."/>
            <person name="Yagura M."/>
        </authorList>
    </citation>
    <scope>NUCLEOTIDE SEQUENCE</scope>
    <source>
        <strain evidence="1">JCM 30710</strain>
    </source>
</reference>
<evidence type="ECO:0008006" key="3">
    <source>
        <dbReference type="Google" id="ProtNLM"/>
    </source>
</evidence>
<dbReference type="Proteomes" id="UP000679179">
    <property type="component" value="Unassembled WGS sequence"/>
</dbReference>
<gene>
    <name evidence="1" type="ORF">CPJCM30710_23090</name>
</gene>
<dbReference type="PANTHER" id="PTHR39179">
    <property type="entry name" value="SPORE COAT PROTEIN I"/>
    <property type="match status" value="1"/>
</dbReference>
<organism evidence="1 2">
    <name type="scientific">Clostridium polyendosporum</name>
    <dbReference type="NCBI Taxonomy" id="69208"/>
    <lineage>
        <taxon>Bacteria</taxon>
        <taxon>Bacillati</taxon>
        <taxon>Bacillota</taxon>
        <taxon>Clostridia</taxon>
        <taxon>Eubacteriales</taxon>
        <taxon>Clostridiaceae</taxon>
        <taxon>Clostridium</taxon>
    </lineage>
</organism>
<dbReference type="RefSeq" id="WP_212904336.1">
    <property type="nucleotide sequence ID" value="NZ_BOPZ01000020.1"/>
</dbReference>
<keyword evidence="2" id="KW-1185">Reference proteome</keyword>
<dbReference type="Gene3D" id="3.90.1200.10">
    <property type="match status" value="1"/>
</dbReference>
<comment type="caution">
    <text evidence="1">The sequence shown here is derived from an EMBL/GenBank/DDBJ whole genome shotgun (WGS) entry which is preliminary data.</text>
</comment>
<dbReference type="GO" id="GO:0042601">
    <property type="term" value="C:endospore-forming forespore"/>
    <property type="evidence" value="ECO:0007669"/>
    <property type="project" value="TreeGrafter"/>
</dbReference>